<dbReference type="NCBIfam" id="NF010568">
    <property type="entry name" value="PRK13961.1"/>
    <property type="match status" value="1"/>
</dbReference>
<gene>
    <name evidence="8" type="primary">purC</name>
    <name evidence="10" type="ORF">IPL58_05045</name>
</gene>
<organism evidence="10 11">
    <name type="scientific">Candidatus Proximibacter danicus</name>
    <dbReference type="NCBI Taxonomy" id="2954365"/>
    <lineage>
        <taxon>Bacteria</taxon>
        <taxon>Pseudomonadati</taxon>
        <taxon>Pseudomonadota</taxon>
        <taxon>Betaproteobacteria</taxon>
        <taxon>Candidatus Proximibacter</taxon>
    </lineage>
</organism>
<dbReference type="FunFam" id="3.30.470.20:FF:000015">
    <property type="entry name" value="Phosphoribosylaminoimidazole-succinocarboxamide synthase"/>
    <property type="match status" value="1"/>
</dbReference>
<name>A0A9D7JZC1_9PROT</name>
<feature type="domain" description="SAICAR synthetase/ADE2 N-terminal" evidence="9">
    <location>
        <begin position="16"/>
        <end position="281"/>
    </location>
</feature>
<dbReference type="AlphaFoldDB" id="A0A9D7JZC1"/>
<comment type="caution">
    <text evidence="10">The sequence shown here is derived from an EMBL/GenBank/DDBJ whole genome shotgun (WGS) entry which is preliminary data.</text>
</comment>
<proteinExistence type="inferred from homology"/>
<comment type="pathway">
    <text evidence="1 8">Purine metabolism; IMP biosynthesis via de novo pathway; 5-amino-1-(5-phospho-D-ribosyl)imidazole-4-carboxamide from 5-amino-1-(5-phospho-D-ribosyl)imidazole-4-carboxylate: step 1/2.</text>
</comment>
<accession>A0A9D7JZC1</accession>
<evidence type="ECO:0000256" key="4">
    <source>
        <dbReference type="ARBA" id="ARBA00022741"/>
    </source>
</evidence>
<comment type="catalytic activity">
    <reaction evidence="7 8">
        <text>5-amino-1-(5-phospho-D-ribosyl)imidazole-4-carboxylate + L-aspartate + ATP = (2S)-2-[5-amino-1-(5-phospho-beta-D-ribosyl)imidazole-4-carboxamido]succinate + ADP + phosphate + 2 H(+)</text>
        <dbReference type="Rhea" id="RHEA:22628"/>
        <dbReference type="ChEBI" id="CHEBI:15378"/>
        <dbReference type="ChEBI" id="CHEBI:29991"/>
        <dbReference type="ChEBI" id="CHEBI:30616"/>
        <dbReference type="ChEBI" id="CHEBI:43474"/>
        <dbReference type="ChEBI" id="CHEBI:58443"/>
        <dbReference type="ChEBI" id="CHEBI:77657"/>
        <dbReference type="ChEBI" id="CHEBI:456216"/>
        <dbReference type="EC" id="6.3.2.6"/>
    </reaction>
</comment>
<dbReference type="NCBIfam" id="TIGR00081">
    <property type="entry name" value="purC"/>
    <property type="match status" value="1"/>
</dbReference>
<dbReference type="InterPro" id="IPR001636">
    <property type="entry name" value="SAICAR_synth"/>
</dbReference>
<dbReference type="PROSITE" id="PS01058">
    <property type="entry name" value="SAICAR_SYNTHETASE_2"/>
    <property type="match status" value="1"/>
</dbReference>
<evidence type="ECO:0000313" key="11">
    <source>
        <dbReference type="Proteomes" id="UP000886689"/>
    </source>
</evidence>
<dbReference type="Proteomes" id="UP000886689">
    <property type="component" value="Unassembled WGS sequence"/>
</dbReference>
<dbReference type="EC" id="6.3.2.6" evidence="8"/>
<keyword evidence="5 8" id="KW-0658">Purine biosynthesis</keyword>
<dbReference type="PANTHER" id="PTHR43700">
    <property type="entry name" value="PHOSPHORIBOSYLAMINOIMIDAZOLE-SUCCINOCARBOXAMIDE SYNTHASE"/>
    <property type="match status" value="1"/>
</dbReference>
<evidence type="ECO:0000256" key="7">
    <source>
        <dbReference type="ARBA" id="ARBA00048475"/>
    </source>
</evidence>
<evidence type="ECO:0000259" key="9">
    <source>
        <dbReference type="Pfam" id="PF01259"/>
    </source>
</evidence>
<dbReference type="InterPro" id="IPR018236">
    <property type="entry name" value="SAICAR_synthetase_CS"/>
</dbReference>
<dbReference type="Pfam" id="PF01259">
    <property type="entry name" value="SAICAR_synt"/>
    <property type="match status" value="1"/>
</dbReference>
<keyword evidence="3 8" id="KW-0436">Ligase</keyword>
<sequence>MTAPLFDSAIKSLPLLSRGKVRDIYAVNDEQLLIVTSDRLSAFDVILPNPIPDKGKVLTQVANFWFDKLAHVVPGQLTGVDPESVVAPEERDQVRGRAVVVKRLRPLPIEAVVRGYLIGSGWKDYQTTGAVCGIALPAGLKMAQKLPQPIFTPATKADIGEHDENISFEQAQAHCAAVLSEVLSGTGINGAQLADQARRVSLQLYEEASAFARTKGIIIADTKFEFGIDKAGTLHLIDEALTPDSSRFWPADQYEEGKNPPSFDKQFVRDYLETLDWNKTAPGPNLPADIVERTAAKYREAYEKLTGHKLD</sequence>
<evidence type="ECO:0000256" key="3">
    <source>
        <dbReference type="ARBA" id="ARBA00022598"/>
    </source>
</evidence>
<dbReference type="Gene3D" id="3.30.470.20">
    <property type="entry name" value="ATP-grasp fold, B domain"/>
    <property type="match status" value="1"/>
</dbReference>
<protein>
    <recommendedName>
        <fullName evidence="8">Phosphoribosylaminoimidazole-succinocarboxamide synthase</fullName>
        <ecNumber evidence="8">6.3.2.6</ecNumber>
    </recommendedName>
    <alternativeName>
        <fullName evidence="8">SAICAR synthetase</fullName>
    </alternativeName>
</protein>
<evidence type="ECO:0000256" key="5">
    <source>
        <dbReference type="ARBA" id="ARBA00022755"/>
    </source>
</evidence>
<keyword evidence="4 8" id="KW-0547">Nucleotide-binding</keyword>
<evidence type="ECO:0000256" key="2">
    <source>
        <dbReference type="ARBA" id="ARBA00010190"/>
    </source>
</evidence>
<reference evidence="10" key="1">
    <citation type="submission" date="2020-10" db="EMBL/GenBank/DDBJ databases">
        <title>Connecting structure to function with the recovery of over 1000 high-quality activated sludge metagenome-assembled genomes encoding full-length rRNA genes using long-read sequencing.</title>
        <authorList>
            <person name="Singleton C.M."/>
            <person name="Petriglieri F."/>
            <person name="Kristensen J.M."/>
            <person name="Kirkegaard R.H."/>
            <person name="Michaelsen T.Y."/>
            <person name="Andersen M.H."/>
            <person name="Karst S.M."/>
            <person name="Dueholm M.S."/>
            <person name="Nielsen P.H."/>
            <person name="Albertsen M."/>
        </authorList>
    </citation>
    <scope>NUCLEOTIDE SEQUENCE</scope>
    <source>
        <strain evidence="10">Hirt_18-Q3-R61-65_BATAC.395</strain>
    </source>
</reference>
<dbReference type="PANTHER" id="PTHR43700:SF1">
    <property type="entry name" value="PHOSPHORIBOSYLAMINOIMIDAZOLE-SUCCINOCARBOXAMIDE SYNTHASE"/>
    <property type="match status" value="1"/>
</dbReference>
<evidence type="ECO:0000256" key="1">
    <source>
        <dbReference type="ARBA" id="ARBA00004672"/>
    </source>
</evidence>
<dbReference type="GO" id="GO:0006189">
    <property type="term" value="P:'de novo' IMP biosynthetic process"/>
    <property type="evidence" value="ECO:0007669"/>
    <property type="project" value="UniProtKB-UniRule"/>
</dbReference>
<dbReference type="PROSITE" id="PS01057">
    <property type="entry name" value="SAICAR_SYNTHETASE_1"/>
    <property type="match status" value="1"/>
</dbReference>
<dbReference type="HAMAP" id="MF_00137">
    <property type="entry name" value="SAICAR_synth"/>
    <property type="match status" value="1"/>
</dbReference>
<dbReference type="CDD" id="cd01414">
    <property type="entry name" value="SAICAR_synt_Sc"/>
    <property type="match status" value="1"/>
</dbReference>
<dbReference type="Gene3D" id="3.30.200.20">
    <property type="entry name" value="Phosphorylase Kinase, domain 1"/>
    <property type="match status" value="1"/>
</dbReference>
<dbReference type="GO" id="GO:0005524">
    <property type="term" value="F:ATP binding"/>
    <property type="evidence" value="ECO:0007669"/>
    <property type="project" value="UniProtKB-KW"/>
</dbReference>
<evidence type="ECO:0000256" key="8">
    <source>
        <dbReference type="HAMAP-Rule" id="MF_00137"/>
    </source>
</evidence>
<dbReference type="GO" id="GO:0005737">
    <property type="term" value="C:cytoplasm"/>
    <property type="evidence" value="ECO:0007669"/>
    <property type="project" value="TreeGrafter"/>
</dbReference>
<comment type="similarity">
    <text evidence="2 8">Belongs to the SAICAR synthetase family.</text>
</comment>
<dbReference type="SUPFAM" id="SSF56104">
    <property type="entry name" value="SAICAR synthase-like"/>
    <property type="match status" value="1"/>
</dbReference>
<evidence type="ECO:0000256" key="6">
    <source>
        <dbReference type="ARBA" id="ARBA00022840"/>
    </source>
</evidence>
<dbReference type="EMBL" id="JADJUC010000003">
    <property type="protein sequence ID" value="MBK8523534.1"/>
    <property type="molecule type" value="Genomic_DNA"/>
</dbReference>
<dbReference type="GO" id="GO:0004639">
    <property type="term" value="F:phosphoribosylaminoimidazolesuccinocarboxamide synthase activity"/>
    <property type="evidence" value="ECO:0007669"/>
    <property type="project" value="UniProtKB-UniRule"/>
</dbReference>
<evidence type="ECO:0000313" key="10">
    <source>
        <dbReference type="EMBL" id="MBK8523534.1"/>
    </source>
</evidence>
<keyword evidence="6 8" id="KW-0067">ATP-binding</keyword>
<dbReference type="InterPro" id="IPR028923">
    <property type="entry name" value="SAICAR_synt/ADE2_N"/>
</dbReference>